<evidence type="ECO:0008006" key="4">
    <source>
        <dbReference type="Google" id="ProtNLM"/>
    </source>
</evidence>
<gene>
    <name evidence="2" type="ordered locus">swp_3669</name>
</gene>
<dbReference type="STRING" id="225849.swp_3669"/>
<keyword evidence="1" id="KW-0812">Transmembrane</keyword>
<organism evidence="2 3">
    <name type="scientific">Shewanella piezotolerans (strain WP3 / JCM 13877)</name>
    <dbReference type="NCBI Taxonomy" id="225849"/>
    <lineage>
        <taxon>Bacteria</taxon>
        <taxon>Pseudomonadati</taxon>
        <taxon>Pseudomonadota</taxon>
        <taxon>Gammaproteobacteria</taxon>
        <taxon>Alteromonadales</taxon>
        <taxon>Shewanellaceae</taxon>
        <taxon>Shewanella</taxon>
    </lineage>
</organism>
<dbReference type="InterPro" id="IPR021534">
    <property type="entry name" value="DUF3192"/>
</dbReference>
<feature type="transmembrane region" description="Helical" evidence="1">
    <location>
        <begin position="7"/>
        <end position="27"/>
    </location>
</feature>
<evidence type="ECO:0000313" key="2">
    <source>
        <dbReference type="EMBL" id="ACJ30356.1"/>
    </source>
</evidence>
<dbReference type="KEGG" id="swp:swp_3669"/>
<evidence type="ECO:0000313" key="3">
    <source>
        <dbReference type="Proteomes" id="UP000000753"/>
    </source>
</evidence>
<keyword evidence="1" id="KW-0472">Membrane</keyword>
<dbReference type="Proteomes" id="UP000000753">
    <property type="component" value="Chromosome"/>
</dbReference>
<dbReference type="eggNOG" id="COG2913">
    <property type="taxonomic scope" value="Bacteria"/>
</dbReference>
<keyword evidence="3" id="KW-1185">Reference proteome</keyword>
<dbReference type="EMBL" id="CP000472">
    <property type="protein sequence ID" value="ACJ30356.1"/>
    <property type="molecule type" value="Genomic_DNA"/>
</dbReference>
<dbReference type="AlphaFoldDB" id="B8CS66"/>
<dbReference type="HOGENOM" id="CLU_160719_0_0_6"/>
<sequence>MKSKVPVIIGSIFVAYIAFVAVIMVSYDPTPDEMDWEDRQAYNRAQMTELAIGQSIDEIKAMFGKADFSEAKISNQQNLQILFYRTHHKESDGETTKEECTPLLFKQGSLVAWGEDTYQQYLTSRIDSL</sequence>
<keyword evidence="1" id="KW-1133">Transmembrane helix</keyword>
<name>B8CS66_SHEPW</name>
<dbReference type="OrthoDB" id="6399368at2"/>
<dbReference type="Pfam" id="PF11399">
    <property type="entry name" value="DUF3192"/>
    <property type="match status" value="1"/>
</dbReference>
<evidence type="ECO:0000256" key="1">
    <source>
        <dbReference type="SAM" id="Phobius"/>
    </source>
</evidence>
<reference evidence="2 3" key="1">
    <citation type="journal article" date="2008" name="PLoS ONE">
        <title>Environmental adaptation: genomic analysis of the piezotolerant and psychrotolerant deep-sea iron reducing bacterium Shewanella piezotolerans WP3.</title>
        <authorList>
            <person name="Wang F."/>
            <person name="Wang J."/>
            <person name="Jian H."/>
            <person name="Zhang B."/>
            <person name="Li S."/>
            <person name="Wang F."/>
            <person name="Zeng X."/>
            <person name="Gao L."/>
            <person name="Bartlett D.H."/>
            <person name="Yu J."/>
            <person name="Hu S."/>
            <person name="Xiao X."/>
        </authorList>
    </citation>
    <scope>NUCLEOTIDE SEQUENCE [LARGE SCALE GENOMIC DNA]</scope>
    <source>
        <strain evidence="3">WP3 / JCM 13877</strain>
    </source>
</reference>
<proteinExistence type="predicted"/>
<protein>
    <recommendedName>
        <fullName evidence="4">DUF3192 domain-containing protein</fullName>
    </recommendedName>
</protein>
<dbReference type="RefSeq" id="WP_020913701.1">
    <property type="nucleotide sequence ID" value="NC_011566.1"/>
</dbReference>
<accession>B8CS66</accession>